<gene>
    <name evidence="4" type="ORF">PAPYR_8570</name>
</gene>
<keyword evidence="2" id="KW-0472">Membrane</keyword>
<dbReference type="EMBL" id="JAPMOS010000076">
    <property type="protein sequence ID" value="KAJ4456273.1"/>
    <property type="molecule type" value="Genomic_DNA"/>
</dbReference>
<dbReference type="InterPro" id="IPR007074">
    <property type="entry name" value="LicD/FKTN/FKRP_NTP_transf"/>
</dbReference>
<sequence>MWRRRLGNRGTGPIIIACIVVLTCGVYSISQATEALKLQSHQHAPAAPAAPAGDVSDRNQLNEQLDRWKSLFAQCESHLNSSMIEARDAAAGMRARCHADQVKQEKTHREALTKVDAMFAPFDHDPITQGVPDPDSSRTVPALIYLPPGVDPQSWLRLNAGFAARLAENSSTGILDTGGVLVPSASHPPVSFRHFPTAMCPAPCCRMTVGGLPASLLVCRPGATRLACNEDECAGKAVRLSTVSEPSWLFSGCCYRGLQLSIAMDLPEIPQGVETAHRSVPRSSPPPPRQHPSLDLPDDSPTGWKRLFRYGRVPLYPGELEDLYVGRTLKLAEQVAVRTFMAPLGASEWWMTDEMAFRVATFMRQVGVPVLTIGGTLLGTQRHHGNIPWDDDIDFLFLHAAFARLREHLPELRARLPGLELLFQSFYQLRISVPGRARLPAGNFSSPYLDGFPLVSYVNKPGTARMLLVEDLVAIENNTRALHYSFYFGGYRPPWARHDIFPIRFRPYNGYYVPVPHNPGSFLKGLGSPAELASTCVSRTWQHVLDILEPKPSGIRVSRPGYSRALWDPSVLSISDLLCLYLALSSWIFLSRIRVPVWLCCQSRIFSVDLSLFDRSVSVFLDILEPKPLCGSGPLPCSDLDPFYARVTDLPLDPVGLSRCTQFARWATDRLRALAANGSAPAWVGAALAPLAPDEVFQPTAPDSKQPPAVSQLRMAHNRVIHTQFAVPLANAGLPDCLVYGQVYPPEVTHFAMRMPYRPVGSIHYLHSIVCDPAPGAHELVGHVHFFGTTEQVADEEQDGTAAPTEAPSTQSAGGAVGTRP</sequence>
<reference evidence="4" key="1">
    <citation type="journal article" date="2022" name="bioRxiv">
        <title>Genomics of Preaxostyla Flagellates Illuminates Evolutionary Transitions and the Path Towards Mitochondrial Loss.</title>
        <authorList>
            <person name="Novak L.V.F."/>
            <person name="Treitli S.C."/>
            <person name="Pyrih J."/>
            <person name="Halakuc P."/>
            <person name="Pipaliya S.V."/>
            <person name="Vacek V."/>
            <person name="Brzon O."/>
            <person name="Soukal P."/>
            <person name="Eme L."/>
            <person name="Dacks J.B."/>
            <person name="Karnkowska A."/>
            <person name="Elias M."/>
            <person name="Hampl V."/>
        </authorList>
    </citation>
    <scope>NUCLEOTIDE SEQUENCE</scope>
    <source>
        <strain evidence="4">RCP-MX</strain>
    </source>
</reference>
<organism evidence="4 5">
    <name type="scientific">Paratrimastix pyriformis</name>
    <dbReference type="NCBI Taxonomy" id="342808"/>
    <lineage>
        <taxon>Eukaryota</taxon>
        <taxon>Metamonada</taxon>
        <taxon>Preaxostyla</taxon>
        <taxon>Paratrimastigidae</taxon>
        <taxon>Paratrimastix</taxon>
    </lineage>
</organism>
<name>A0ABQ8UDW4_9EUKA</name>
<keyword evidence="2" id="KW-0812">Transmembrane</keyword>
<evidence type="ECO:0000256" key="2">
    <source>
        <dbReference type="SAM" id="Phobius"/>
    </source>
</evidence>
<dbReference type="Pfam" id="PF04991">
    <property type="entry name" value="LicD"/>
    <property type="match status" value="1"/>
</dbReference>
<accession>A0ABQ8UDW4</accession>
<dbReference type="InterPro" id="IPR052942">
    <property type="entry name" value="LPS_cholinephosphotransferase"/>
</dbReference>
<feature type="domain" description="LicD/FKTN/FKRP nucleotidyltransferase" evidence="3">
    <location>
        <begin position="373"/>
        <end position="411"/>
    </location>
</feature>
<proteinExistence type="predicted"/>
<evidence type="ECO:0000259" key="3">
    <source>
        <dbReference type="Pfam" id="PF04991"/>
    </source>
</evidence>
<feature type="region of interest" description="Disordered" evidence="1">
    <location>
        <begin position="793"/>
        <end position="821"/>
    </location>
</feature>
<comment type="caution">
    <text evidence="4">The sequence shown here is derived from an EMBL/GenBank/DDBJ whole genome shotgun (WGS) entry which is preliminary data.</text>
</comment>
<protein>
    <recommendedName>
        <fullName evidence="3">LicD/FKTN/FKRP nucleotidyltransferase domain-containing protein</fullName>
    </recommendedName>
</protein>
<keyword evidence="5" id="KW-1185">Reference proteome</keyword>
<dbReference type="PANTHER" id="PTHR43404:SF2">
    <property type="entry name" value="LIPOPOLYSACCHARIDE CHOLINEPHOSPHOTRANSFERASE LICD"/>
    <property type="match status" value="1"/>
</dbReference>
<evidence type="ECO:0000256" key="1">
    <source>
        <dbReference type="SAM" id="MobiDB-lite"/>
    </source>
</evidence>
<feature type="transmembrane region" description="Helical" evidence="2">
    <location>
        <begin position="12"/>
        <end position="30"/>
    </location>
</feature>
<dbReference type="Proteomes" id="UP001141327">
    <property type="component" value="Unassembled WGS sequence"/>
</dbReference>
<feature type="region of interest" description="Disordered" evidence="1">
    <location>
        <begin position="274"/>
        <end position="300"/>
    </location>
</feature>
<dbReference type="PANTHER" id="PTHR43404">
    <property type="entry name" value="LIPOPOLYSACCHARIDE CHOLINEPHOSPHOTRANSFERASE LICD"/>
    <property type="match status" value="1"/>
</dbReference>
<evidence type="ECO:0000313" key="4">
    <source>
        <dbReference type="EMBL" id="KAJ4456273.1"/>
    </source>
</evidence>
<evidence type="ECO:0000313" key="5">
    <source>
        <dbReference type="Proteomes" id="UP001141327"/>
    </source>
</evidence>
<keyword evidence="2" id="KW-1133">Transmembrane helix</keyword>